<evidence type="ECO:0000256" key="7">
    <source>
        <dbReference type="ARBA" id="ARBA00011893"/>
    </source>
</evidence>
<dbReference type="PANTHER" id="PTHR32315:SF3">
    <property type="entry name" value="ADENINE PHOSPHORIBOSYLTRANSFERASE"/>
    <property type="match status" value="1"/>
</dbReference>
<organism evidence="14 15">
    <name type="scientific">Thermospira aquatica</name>
    <dbReference type="NCBI Taxonomy" id="2828656"/>
    <lineage>
        <taxon>Bacteria</taxon>
        <taxon>Pseudomonadati</taxon>
        <taxon>Spirochaetota</taxon>
        <taxon>Spirochaetia</taxon>
        <taxon>Brevinematales</taxon>
        <taxon>Thermospiraceae</taxon>
        <taxon>Thermospira</taxon>
    </lineage>
</organism>
<dbReference type="PANTHER" id="PTHR32315">
    <property type="entry name" value="ADENINE PHOSPHORIBOSYLTRANSFERASE"/>
    <property type="match status" value="1"/>
</dbReference>
<keyword evidence="15" id="KW-1185">Reference proteome</keyword>
<dbReference type="GO" id="GO:0006166">
    <property type="term" value="P:purine ribonucleoside salvage"/>
    <property type="evidence" value="ECO:0007669"/>
    <property type="project" value="UniProtKB-UniRule"/>
</dbReference>
<dbReference type="NCBIfam" id="NF002633">
    <property type="entry name" value="PRK02304.1-2"/>
    <property type="match status" value="1"/>
</dbReference>
<reference evidence="14" key="1">
    <citation type="submission" date="2021-04" db="EMBL/GenBank/DDBJ databases">
        <authorList>
            <person name="Postec A."/>
        </authorList>
    </citation>
    <scope>NUCLEOTIDE SEQUENCE</scope>
    <source>
        <strain evidence="14">F1F22</strain>
    </source>
</reference>
<keyword evidence="11 12" id="KW-0660">Purine salvage</keyword>
<dbReference type="CDD" id="cd06223">
    <property type="entry name" value="PRTases_typeI"/>
    <property type="match status" value="1"/>
</dbReference>
<evidence type="ECO:0000256" key="12">
    <source>
        <dbReference type="HAMAP-Rule" id="MF_00004"/>
    </source>
</evidence>
<evidence type="ECO:0000256" key="11">
    <source>
        <dbReference type="ARBA" id="ARBA00022726"/>
    </source>
</evidence>
<dbReference type="EC" id="2.4.2.7" evidence="7 12"/>
<dbReference type="Gene3D" id="3.40.50.2020">
    <property type="match status" value="1"/>
</dbReference>
<dbReference type="AlphaFoldDB" id="A0AAX3BCM9"/>
<dbReference type="RefSeq" id="WP_271434990.1">
    <property type="nucleotide sequence ID" value="NZ_CP073355.1"/>
</dbReference>
<feature type="domain" description="Phosphoribosyltransferase" evidence="13">
    <location>
        <begin position="38"/>
        <end position="159"/>
    </location>
</feature>
<dbReference type="Pfam" id="PF00156">
    <property type="entry name" value="Pribosyltran"/>
    <property type="match status" value="1"/>
</dbReference>
<comment type="catalytic activity">
    <reaction evidence="1 12">
        <text>AMP + diphosphate = 5-phospho-alpha-D-ribose 1-diphosphate + adenine</text>
        <dbReference type="Rhea" id="RHEA:16609"/>
        <dbReference type="ChEBI" id="CHEBI:16708"/>
        <dbReference type="ChEBI" id="CHEBI:33019"/>
        <dbReference type="ChEBI" id="CHEBI:58017"/>
        <dbReference type="ChEBI" id="CHEBI:456215"/>
        <dbReference type="EC" id="2.4.2.7"/>
    </reaction>
</comment>
<dbReference type="NCBIfam" id="TIGR01090">
    <property type="entry name" value="apt"/>
    <property type="match status" value="1"/>
</dbReference>
<reference evidence="14" key="2">
    <citation type="submission" date="2022-06" db="EMBL/GenBank/DDBJ databases">
        <title>Thermospira aquatica gen. nov., sp. nov.</title>
        <authorList>
            <person name="Ben Ali Gam Z."/>
            <person name="Labat M."/>
        </authorList>
    </citation>
    <scope>NUCLEOTIDE SEQUENCE</scope>
    <source>
        <strain evidence="14">F1F22</strain>
    </source>
</reference>
<dbReference type="EMBL" id="CP073355">
    <property type="protein sequence ID" value="URA09858.1"/>
    <property type="molecule type" value="Genomic_DNA"/>
</dbReference>
<comment type="subcellular location">
    <subcellularLocation>
        <location evidence="3 12">Cytoplasm</location>
    </subcellularLocation>
</comment>
<evidence type="ECO:0000256" key="10">
    <source>
        <dbReference type="ARBA" id="ARBA00022679"/>
    </source>
</evidence>
<evidence type="ECO:0000256" key="2">
    <source>
        <dbReference type="ARBA" id="ARBA00003968"/>
    </source>
</evidence>
<dbReference type="InterPro" id="IPR005764">
    <property type="entry name" value="Ade_phspho_trans"/>
</dbReference>
<proteinExistence type="inferred from homology"/>
<dbReference type="GO" id="GO:0006168">
    <property type="term" value="P:adenine salvage"/>
    <property type="evidence" value="ECO:0007669"/>
    <property type="project" value="InterPro"/>
</dbReference>
<dbReference type="Proteomes" id="UP001056539">
    <property type="component" value="Chromosome"/>
</dbReference>
<dbReference type="HAMAP" id="MF_00004">
    <property type="entry name" value="Aden_phosphoribosyltr"/>
    <property type="match status" value="1"/>
</dbReference>
<dbReference type="KEGG" id="taqu:KDW03_10290"/>
<evidence type="ECO:0000256" key="3">
    <source>
        <dbReference type="ARBA" id="ARBA00004496"/>
    </source>
</evidence>
<dbReference type="NCBIfam" id="NF002634">
    <property type="entry name" value="PRK02304.1-3"/>
    <property type="match status" value="1"/>
</dbReference>
<evidence type="ECO:0000256" key="1">
    <source>
        <dbReference type="ARBA" id="ARBA00000868"/>
    </source>
</evidence>
<protein>
    <recommendedName>
        <fullName evidence="7 12">Adenine phosphoribosyltransferase</fullName>
        <shortName evidence="12">APRT</shortName>
        <ecNumber evidence="7 12">2.4.2.7</ecNumber>
    </recommendedName>
</protein>
<dbReference type="InterPro" id="IPR000836">
    <property type="entry name" value="PRTase_dom"/>
</dbReference>
<dbReference type="GO" id="GO:0003999">
    <property type="term" value="F:adenine phosphoribosyltransferase activity"/>
    <property type="evidence" value="ECO:0007669"/>
    <property type="project" value="UniProtKB-UniRule"/>
</dbReference>
<comment type="similarity">
    <text evidence="5 12">Belongs to the purine/pyrimidine phosphoribosyltransferase family.</text>
</comment>
<keyword evidence="9 12" id="KW-0328">Glycosyltransferase</keyword>
<dbReference type="NCBIfam" id="NF002636">
    <property type="entry name" value="PRK02304.1-5"/>
    <property type="match status" value="1"/>
</dbReference>
<keyword evidence="8 12" id="KW-0963">Cytoplasm</keyword>
<accession>A0AAX3BCM9</accession>
<evidence type="ECO:0000259" key="13">
    <source>
        <dbReference type="Pfam" id="PF00156"/>
    </source>
</evidence>
<dbReference type="InterPro" id="IPR029057">
    <property type="entry name" value="PRTase-like"/>
</dbReference>
<keyword evidence="10 12" id="KW-0808">Transferase</keyword>
<sequence length="169" mass="18637">MDFKAYVRNVPDFPVPGIQFKDLTTLWKDKEAFHNSIEELVNHYKNKKIDKVVAAESRGFIIGAPLAYALGVGFVPVRKAGKLPAEKISESYALEYGVATLEIHKDAIYPGEQVLLVDDVLATGGTCQAIIRLVEALGGKVVECAFFVVLDALKGEEKLSCPVYTLMRY</sequence>
<evidence type="ECO:0000256" key="4">
    <source>
        <dbReference type="ARBA" id="ARBA00004659"/>
    </source>
</evidence>
<comment type="subunit">
    <text evidence="6 12">Homodimer.</text>
</comment>
<evidence type="ECO:0000313" key="15">
    <source>
        <dbReference type="Proteomes" id="UP001056539"/>
    </source>
</evidence>
<comment type="function">
    <text evidence="2 12">Catalyzes a salvage reaction resulting in the formation of AMP, that is energically less costly than de novo synthesis.</text>
</comment>
<dbReference type="GO" id="GO:0005737">
    <property type="term" value="C:cytoplasm"/>
    <property type="evidence" value="ECO:0007669"/>
    <property type="project" value="UniProtKB-SubCell"/>
</dbReference>
<comment type="pathway">
    <text evidence="4 12">Purine metabolism; AMP biosynthesis via salvage pathway; AMP from adenine: step 1/1.</text>
</comment>
<dbReference type="InterPro" id="IPR050054">
    <property type="entry name" value="UPRTase/APRTase"/>
</dbReference>
<evidence type="ECO:0000256" key="5">
    <source>
        <dbReference type="ARBA" id="ARBA00008391"/>
    </source>
</evidence>
<dbReference type="GO" id="GO:0002055">
    <property type="term" value="F:adenine binding"/>
    <property type="evidence" value="ECO:0007669"/>
    <property type="project" value="TreeGrafter"/>
</dbReference>
<dbReference type="SUPFAM" id="SSF53271">
    <property type="entry name" value="PRTase-like"/>
    <property type="match status" value="1"/>
</dbReference>
<evidence type="ECO:0000256" key="8">
    <source>
        <dbReference type="ARBA" id="ARBA00022490"/>
    </source>
</evidence>
<evidence type="ECO:0000256" key="6">
    <source>
        <dbReference type="ARBA" id="ARBA00011738"/>
    </source>
</evidence>
<evidence type="ECO:0000313" key="14">
    <source>
        <dbReference type="EMBL" id="URA09858.1"/>
    </source>
</evidence>
<name>A0AAX3BCM9_9SPIR</name>
<gene>
    <name evidence="12" type="primary">apt</name>
    <name evidence="14" type="ORF">KDW03_10290</name>
</gene>
<dbReference type="FunFam" id="3.40.50.2020:FF:000004">
    <property type="entry name" value="Adenine phosphoribosyltransferase"/>
    <property type="match status" value="1"/>
</dbReference>
<evidence type="ECO:0000256" key="9">
    <source>
        <dbReference type="ARBA" id="ARBA00022676"/>
    </source>
</evidence>
<dbReference type="GO" id="GO:0044209">
    <property type="term" value="P:AMP salvage"/>
    <property type="evidence" value="ECO:0007669"/>
    <property type="project" value="UniProtKB-UniRule"/>
</dbReference>
<dbReference type="GO" id="GO:0016208">
    <property type="term" value="F:AMP binding"/>
    <property type="evidence" value="ECO:0007669"/>
    <property type="project" value="TreeGrafter"/>
</dbReference>